<gene>
    <name evidence="1" type="ORF">ESB00_18865</name>
</gene>
<dbReference type="InterPro" id="IPR016024">
    <property type="entry name" value="ARM-type_fold"/>
</dbReference>
<evidence type="ECO:0008006" key="3">
    <source>
        <dbReference type="Google" id="ProtNLM"/>
    </source>
</evidence>
<organism evidence="1 2">
    <name type="scientific">Oleiharenicola lentus</name>
    <dbReference type="NCBI Taxonomy" id="2508720"/>
    <lineage>
        <taxon>Bacteria</taxon>
        <taxon>Pseudomonadati</taxon>
        <taxon>Verrucomicrobiota</taxon>
        <taxon>Opitutia</taxon>
        <taxon>Opitutales</taxon>
        <taxon>Opitutaceae</taxon>
        <taxon>Oleiharenicola</taxon>
    </lineage>
</organism>
<reference evidence="1 2" key="1">
    <citation type="submission" date="2019-01" db="EMBL/GenBank/DDBJ databases">
        <title>Lacunisphaera sp. strain TWA-58.</title>
        <authorList>
            <person name="Chen W.-M."/>
        </authorList>
    </citation>
    <scope>NUCLEOTIDE SEQUENCE [LARGE SCALE GENOMIC DNA]</scope>
    <source>
        <strain evidence="1 2">TWA-58</strain>
    </source>
</reference>
<keyword evidence="2" id="KW-1185">Reference proteome</keyword>
<dbReference type="EMBL" id="SDHX01000002">
    <property type="protein sequence ID" value="RXK53749.1"/>
    <property type="molecule type" value="Genomic_DNA"/>
</dbReference>
<dbReference type="RefSeq" id="WP_129049744.1">
    <property type="nucleotide sequence ID" value="NZ_SDHX01000002.1"/>
</dbReference>
<protein>
    <recommendedName>
        <fullName evidence="3">HEAT repeat domain-containing protein</fullName>
    </recommendedName>
</protein>
<dbReference type="Gene3D" id="1.25.10.10">
    <property type="entry name" value="Leucine-rich Repeat Variant"/>
    <property type="match status" value="1"/>
</dbReference>
<name>A0A4Q1C608_9BACT</name>
<evidence type="ECO:0000313" key="2">
    <source>
        <dbReference type="Proteomes" id="UP000290218"/>
    </source>
</evidence>
<dbReference type="Proteomes" id="UP000290218">
    <property type="component" value="Unassembled WGS sequence"/>
</dbReference>
<dbReference type="OrthoDB" id="120991at2"/>
<dbReference type="AlphaFoldDB" id="A0A4Q1C608"/>
<evidence type="ECO:0000313" key="1">
    <source>
        <dbReference type="EMBL" id="RXK53749.1"/>
    </source>
</evidence>
<sequence>MPTPLDLLAEGLRYDAPRVAAAAALVLAQPERVDELFDGLADDNVNLRNRASGALKTVSAQRPDLLLPYKRELLTRVARLDHWIVRSHLCEMLPRLTNLTAAERRRALALARGWMEDRSSIVKAVALDCIVQLSLAPGFATERVAAAQLVEECVAHGETPALRARARLLRKQLAKLARAARA</sequence>
<comment type="caution">
    <text evidence="1">The sequence shown here is derived from an EMBL/GenBank/DDBJ whole genome shotgun (WGS) entry which is preliminary data.</text>
</comment>
<proteinExistence type="predicted"/>
<dbReference type="SUPFAM" id="SSF48371">
    <property type="entry name" value="ARM repeat"/>
    <property type="match status" value="1"/>
</dbReference>
<dbReference type="InterPro" id="IPR011989">
    <property type="entry name" value="ARM-like"/>
</dbReference>
<accession>A0A4Q1C608</accession>